<sequence length="99" mass="11693">MPTEYLPPMEQGRIHRKKSTKNSWIGQINFALIIPYYSFFRKDGRTNFSLAWNLAMGLCQPKTSKEHAFRDDFILEVERRFPGESYPKGCIRRVIPKCH</sequence>
<name>A0A420DNT8_9RHOB</name>
<proteinExistence type="predicted"/>
<keyword evidence="1" id="KW-0472">Membrane</keyword>
<dbReference type="AlphaFoldDB" id="A0A420DNT8"/>
<evidence type="ECO:0000313" key="3">
    <source>
        <dbReference type="Proteomes" id="UP000284407"/>
    </source>
</evidence>
<dbReference type="STRING" id="1443111.Z949_2453"/>
<dbReference type="EMBL" id="RAQK01000001">
    <property type="protein sequence ID" value="RKE95936.1"/>
    <property type="molecule type" value="Genomic_DNA"/>
</dbReference>
<keyword evidence="1" id="KW-0812">Transmembrane</keyword>
<keyword evidence="3" id="KW-1185">Reference proteome</keyword>
<protein>
    <submittedName>
        <fullName evidence="2">Uncharacterized protein</fullName>
    </submittedName>
</protein>
<dbReference type="RefSeq" id="WP_025062890.1">
    <property type="nucleotide sequence ID" value="NZ_RAQK01000001.1"/>
</dbReference>
<dbReference type="Proteomes" id="UP000284407">
    <property type="component" value="Unassembled WGS sequence"/>
</dbReference>
<feature type="transmembrane region" description="Helical" evidence="1">
    <location>
        <begin position="24"/>
        <end position="40"/>
    </location>
</feature>
<comment type="caution">
    <text evidence="2">The sequence shown here is derived from an EMBL/GenBank/DDBJ whole genome shotgun (WGS) entry which is preliminary data.</text>
</comment>
<evidence type="ECO:0000256" key="1">
    <source>
        <dbReference type="SAM" id="Phobius"/>
    </source>
</evidence>
<accession>A0A420DNT8</accession>
<gene>
    <name evidence="2" type="ORF">C8N30_0483</name>
</gene>
<reference evidence="2 3" key="1">
    <citation type="submission" date="2018-09" db="EMBL/GenBank/DDBJ databases">
        <title>Genomic Encyclopedia of Archaeal and Bacterial Type Strains, Phase II (KMG-II): from individual species to whole genera.</title>
        <authorList>
            <person name="Goeker M."/>
        </authorList>
    </citation>
    <scope>NUCLEOTIDE SEQUENCE [LARGE SCALE GENOMIC DNA]</scope>
    <source>
        <strain evidence="2 3">DSM 11458</strain>
    </source>
</reference>
<keyword evidence="1" id="KW-1133">Transmembrane helix</keyword>
<organism evidence="2 3">
    <name type="scientific">Sulfitobacter guttiformis</name>
    <dbReference type="NCBI Taxonomy" id="74349"/>
    <lineage>
        <taxon>Bacteria</taxon>
        <taxon>Pseudomonadati</taxon>
        <taxon>Pseudomonadota</taxon>
        <taxon>Alphaproteobacteria</taxon>
        <taxon>Rhodobacterales</taxon>
        <taxon>Roseobacteraceae</taxon>
        <taxon>Sulfitobacter</taxon>
    </lineage>
</organism>
<evidence type="ECO:0000313" key="2">
    <source>
        <dbReference type="EMBL" id="RKE95936.1"/>
    </source>
</evidence>